<feature type="region of interest" description="Disordered" evidence="1">
    <location>
        <begin position="203"/>
        <end position="225"/>
    </location>
</feature>
<evidence type="ECO:0008006" key="4">
    <source>
        <dbReference type="Google" id="ProtNLM"/>
    </source>
</evidence>
<accession>A0ABR3YJA6</accession>
<dbReference type="Proteomes" id="UP001583186">
    <property type="component" value="Unassembled WGS sequence"/>
</dbReference>
<dbReference type="Pfam" id="PF11905">
    <property type="entry name" value="DUF3425"/>
    <property type="match status" value="1"/>
</dbReference>
<feature type="region of interest" description="Disordered" evidence="1">
    <location>
        <begin position="84"/>
        <end position="154"/>
    </location>
</feature>
<dbReference type="PANTHER" id="PTHR37012:SF2">
    <property type="entry name" value="BZIP DOMAIN-CONTAINING PROTEIN-RELATED"/>
    <property type="match status" value="1"/>
</dbReference>
<comment type="caution">
    <text evidence="2">The sequence shown here is derived from an EMBL/GenBank/DDBJ whole genome shotgun (WGS) entry which is preliminary data.</text>
</comment>
<reference evidence="2 3" key="1">
    <citation type="journal article" date="2024" name="IMA Fungus">
        <title>IMA Genome - F19 : A genome assembly and annotation guide to empower mycologists, including annotated draft genome sequences of Ceratocystis pirilliformis, Diaporthe australafricana, Fusarium ophioides, Paecilomyces lecythidis, and Sporothrix stenoceras.</title>
        <authorList>
            <person name="Aylward J."/>
            <person name="Wilson A.M."/>
            <person name="Visagie C.M."/>
            <person name="Spraker J."/>
            <person name="Barnes I."/>
            <person name="Buitendag C."/>
            <person name="Ceriani C."/>
            <person name="Del Mar Angel L."/>
            <person name="du Plessis D."/>
            <person name="Fuchs T."/>
            <person name="Gasser K."/>
            <person name="Kramer D."/>
            <person name="Li W."/>
            <person name="Munsamy K."/>
            <person name="Piso A."/>
            <person name="Price J.L."/>
            <person name="Sonnekus B."/>
            <person name="Thomas C."/>
            <person name="van der Nest A."/>
            <person name="van Dijk A."/>
            <person name="van Heerden A."/>
            <person name="van Vuuren N."/>
            <person name="Yilmaz N."/>
            <person name="Duong T.A."/>
            <person name="van der Merwe N.A."/>
            <person name="Wingfield M.J."/>
            <person name="Wingfield B.D."/>
        </authorList>
    </citation>
    <scope>NUCLEOTIDE SEQUENCE [LARGE SCALE GENOMIC DNA]</scope>
    <source>
        <strain evidence="2 3">CMW 5346</strain>
    </source>
</reference>
<dbReference type="PANTHER" id="PTHR37012">
    <property type="entry name" value="B-ZIP TRANSCRIPTION FACTOR (EUROFUNG)-RELATED"/>
    <property type="match status" value="1"/>
</dbReference>
<evidence type="ECO:0000313" key="2">
    <source>
        <dbReference type="EMBL" id="KAL1888398.1"/>
    </source>
</evidence>
<evidence type="ECO:0000256" key="1">
    <source>
        <dbReference type="SAM" id="MobiDB-lite"/>
    </source>
</evidence>
<keyword evidence="3" id="KW-1185">Reference proteome</keyword>
<dbReference type="InterPro" id="IPR021833">
    <property type="entry name" value="DUF3425"/>
</dbReference>
<proteinExistence type="predicted"/>
<sequence>MTNVTNLIDRPSAPVTTDINLDDPAARSRRRVCNLTPWEVQRKRAIDRANQQHWRKKKRLYIADLEAQVARLTARLEEAEAKLKRYEQTEETEREVARPPTVTAVASPTSPTSPSASGPSPSRSSTSSSQPIVPTTQAQPQPQPGNNVQLDLFDPAPSSSLSLALPIFDSSLGDIEMNGDADADVDVEASVSHVVDKVLQPVMRQQQQQQQRRRQAPQTSPSPLATHVPYIPYYLGGRHHAQSQTYSLPDWMDLPLNLPVATELDKLVLITSQALVQRYSTREFSQPVFPSVEGLMSCIQTDARRSSVEADAQVGGVVDNSHPVLAAVACHVVWISPLKHLTSRLAFLYKLALFLRWCLCPSPATYNAMPHFLRPTLLQRRVPHPVWIDMIVWPEVRDRMIRAGDFGRFELFRSVTGQSMTVNWPYTDSGTFVELDLGVEGTRQALNPIFEAHIRNPDNYSVGREAALVFPVLNEYVREGRAS</sequence>
<name>A0ABR3YJA6_9PEZI</name>
<evidence type="ECO:0000313" key="3">
    <source>
        <dbReference type="Proteomes" id="UP001583186"/>
    </source>
</evidence>
<dbReference type="EMBL" id="JAWCUI010000093">
    <property type="protein sequence ID" value="KAL1888398.1"/>
    <property type="molecule type" value="Genomic_DNA"/>
</dbReference>
<dbReference type="CDD" id="cd14688">
    <property type="entry name" value="bZIP_YAP"/>
    <property type="match status" value="1"/>
</dbReference>
<gene>
    <name evidence="2" type="ORF">Sste5346_009606</name>
</gene>
<protein>
    <recommendedName>
        <fullName evidence="4">BZIP domain-containing protein</fullName>
    </recommendedName>
</protein>
<organism evidence="2 3">
    <name type="scientific">Sporothrix stenoceras</name>
    <dbReference type="NCBI Taxonomy" id="5173"/>
    <lineage>
        <taxon>Eukaryota</taxon>
        <taxon>Fungi</taxon>
        <taxon>Dikarya</taxon>
        <taxon>Ascomycota</taxon>
        <taxon>Pezizomycotina</taxon>
        <taxon>Sordariomycetes</taxon>
        <taxon>Sordariomycetidae</taxon>
        <taxon>Ophiostomatales</taxon>
        <taxon>Ophiostomataceae</taxon>
        <taxon>Sporothrix</taxon>
    </lineage>
</organism>
<feature type="compositionally biased region" description="Low complexity" evidence="1">
    <location>
        <begin position="98"/>
        <end position="140"/>
    </location>
</feature>